<protein>
    <recommendedName>
        <fullName evidence="3">Tyr recombinase domain-containing protein</fullName>
    </recommendedName>
</protein>
<accession>A0ABQ5JT36</accession>
<dbReference type="Pfam" id="PF00589">
    <property type="entry name" value="Phage_integrase"/>
    <property type="match status" value="1"/>
</dbReference>
<reference evidence="4" key="1">
    <citation type="submission" date="2022-03" db="EMBL/GenBank/DDBJ databases">
        <title>Draft genome sequence of Aduncisulcus paluster, a free-living microaerophilic Fornicata.</title>
        <authorList>
            <person name="Yuyama I."/>
            <person name="Kume K."/>
            <person name="Tamura T."/>
            <person name="Inagaki Y."/>
            <person name="Hashimoto T."/>
        </authorList>
    </citation>
    <scope>NUCLEOTIDE SEQUENCE</scope>
    <source>
        <strain evidence="4">NY0171</strain>
    </source>
</reference>
<gene>
    <name evidence="4" type="ORF">ADUPG1_010846</name>
</gene>
<dbReference type="Gene3D" id="1.10.443.10">
    <property type="entry name" value="Intergrase catalytic core"/>
    <property type="match status" value="1"/>
</dbReference>
<dbReference type="InterPro" id="IPR002104">
    <property type="entry name" value="Integrase_catalytic"/>
</dbReference>
<dbReference type="InterPro" id="IPR011010">
    <property type="entry name" value="DNA_brk_join_enz"/>
</dbReference>
<dbReference type="EMBL" id="BQXS01011726">
    <property type="protein sequence ID" value="GKT16073.1"/>
    <property type="molecule type" value="Genomic_DNA"/>
</dbReference>
<evidence type="ECO:0000256" key="1">
    <source>
        <dbReference type="ARBA" id="ARBA00023172"/>
    </source>
</evidence>
<keyword evidence="1" id="KW-0233">DNA recombination</keyword>
<feature type="region of interest" description="Disordered" evidence="2">
    <location>
        <begin position="551"/>
        <end position="573"/>
    </location>
</feature>
<evidence type="ECO:0000259" key="3">
    <source>
        <dbReference type="Pfam" id="PF00589"/>
    </source>
</evidence>
<feature type="compositionally biased region" description="Basic and acidic residues" evidence="2">
    <location>
        <begin position="234"/>
        <end position="256"/>
    </location>
</feature>
<proteinExistence type="predicted"/>
<dbReference type="InterPro" id="IPR013762">
    <property type="entry name" value="Integrase-like_cat_sf"/>
</dbReference>
<keyword evidence="5" id="KW-1185">Reference proteome</keyword>
<feature type="non-terminal residue" evidence="4">
    <location>
        <position position="1"/>
    </location>
</feature>
<feature type="compositionally biased region" description="Low complexity" evidence="2">
    <location>
        <begin position="551"/>
        <end position="561"/>
    </location>
</feature>
<sequence length="600" mass="67821">SSDLRLRKRRFRKLICEKAIIHFISIHYVCSFLDIELQQAIRDLPEPLRLAPSTMYQETTSLLLDDLELIKTKFVKPPYAIILDKSISRGKSVLAILVHGSFGTYALGYINIGKIKESIYLRSLRLEMEKSFASQESTTSCQRYSDTILPTSKKIKHSWSQPSLVARKKPECARKGARRYCRTPRSYLWHRGSDIPTDVTPKQVDWREFRERIEHITEGSTEILRTVVSHTQKDGQIKDRLDKHSADDVGRPSSTRDHRKRIRKLIAKANGGQTWAEFLTRRVKEWLQKDHTVTTIWHKLRVCVEILTGQSPSSMRRRVSSMLGKQAKSTPAERYRHDAMTQIEVKKFVDTMVGRGMTTLATWAAVTFETVARAGSIASIRLGGVRCFRDHMLLFCPSNKTRPDGIVVRVNEEGPVGAFLLLQQLLNKHEEVGLQKEAFLFGEIHPEKNKDPTKRLKQSFTLQSQRVVGIQTGSHALRRGAVIHLLCAGVRQEVIMALGGWSTVEGYMAYIDRGVREAMGIKMLTDVSLDNLPHHQLQLLVNSGCNSASSSQSSVSDLLPSRRSFPNNPLKGEHPTPECGLPLIIGMTIILTVIQFGGVE</sequence>
<name>A0ABQ5JT36_9EUKA</name>
<organism evidence="4 5">
    <name type="scientific">Aduncisulcus paluster</name>
    <dbReference type="NCBI Taxonomy" id="2918883"/>
    <lineage>
        <taxon>Eukaryota</taxon>
        <taxon>Metamonada</taxon>
        <taxon>Carpediemonas-like organisms</taxon>
        <taxon>Aduncisulcus</taxon>
    </lineage>
</organism>
<dbReference type="SUPFAM" id="SSF56349">
    <property type="entry name" value="DNA breaking-rejoining enzymes"/>
    <property type="match status" value="1"/>
</dbReference>
<dbReference type="Proteomes" id="UP001057375">
    <property type="component" value="Unassembled WGS sequence"/>
</dbReference>
<evidence type="ECO:0000313" key="4">
    <source>
        <dbReference type="EMBL" id="GKT16073.1"/>
    </source>
</evidence>
<feature type="domain" description="Tyr recombinase" evidence="3">
    <location>
        <begin position="340"/>
        <end position="512"/>
    </location>
</feature>
<evidence type="ECO:0000256" key="2">
    <source>
        <dbReference type="SAM" id="MobiDB-lite"/>
    </source>
</evidence>
<comment type="caution">
    <text evidence="4">The sequence shown here is derived from an EMBL/GenBank/DDBJ whole genome shotgun (WGS) entry which is preliminary data.</text>
</comment>
<evidence type="ECO:0000313" key="5">
    <source>
        <dbReference type="Proteomes" id="UP001057375"/>
    </source>
</evidence>
<feature type="region of interest" description="Disordered" evidence="2">
    <location>
        <begin position="234"/>
        <end position="258"/>
    </location>
</feature>